<organism evidence="9 10">
    <name type="scientific">Paenibacillus marchantiophytorum</name>
    <dbReference type="NCBI Taxonomy" id="1619310"/>
    <lineage>
        <taxon>Bacteria</taxon>
        <taxon>Bacillati</taxon>
        <taxon>Bacillota</taxon>
        <taxon>Bacilli</taxon>
        <taxon>Bacillales</taxon>
        <taxon>Paenibacillaceae</taxon>
        <taxon>Paenibacillus</taxon>
    </lineage>
</organism>
<dbReference type="SUPFAM" id="SSF89447">
    <property type="entry name" value="AbrB/MazE/MraZ-like"/>
    <property type="match status" value="1"/>
</dbReference>
<evidence type="ECO:0000313" key="10">
    <source>
        <dbReference type="Proteomes" id="UP000615455"/>
    </source>
</evidence>
<feature type="transmembrane region" description="Helical" evidence="7">
    <location>
        <begin position="196"/>
        <end position="213"/>
    </location>
</feature>
<dbReference type="Pfam" id="PF03741">
    <property type="entry name" value="TerC"/>
    <property type="match status" value="1"/>
</dbReference>
<evidence type="ECO:0000256" key="6">
    <source>
        <dbReference type="PROSITE-ProRule" id="PRU01076"/>
    </source>
</evidence>
<dbReference type="InterPro" id="IPR022301">
    <property type="entry name" value="Integral_membrane_YjbE"/>
</dbReference>
<dbReference type="PANTHER" id="PTHR30238:SF4">
    <property type="entry name" value="SLL1022 PROTEIN"/>
    <property type="match status" value="1"/>
</dbReference>
<dbReference type="EMBL" id="BMHE01000004">
    <property type="protein sequence ID" value="GGI45498.1"/>
    <property type="molecule type" value="Genomic_DNA"/>
</dbReference>
<evidence type="ECO:0000256" key="1">
    <source>
        <dbReference type="ARBA" id="ARBA00004141"/>
    </source>
</evidence>
<feature type="domain" description="SpoVT-AbrB" evidence="8">
    <location>
        <begin position="220"/>
        <end position="266"/>
    </location>
</feature>
<sequence length="281" mass="30526">MDWLSTGFFVSLLSIILIDLVLAGDNAIVIGMAARNLKKETQKKVILWGTVGAIVIRALATLVVVTLLKIPGLLLVGGILLLWISYKLLSEKKNHENMQAKDSMWAAIRTIIIADAVMGLDNVIAVAGAAHGNFLLVIIGLLVSVPIVVWGSTLFIKWIETYPWIVYIGSGVLALTAGKMITGENFLAPYFDSNPLGKWLFIGLLIVIVLAAGKWAKMVGYLVEVGERGQLTLPKELSKEAQMSPEDRYTVKMDARGKLILVKAETDDDGENSDESMPHAG</sequence>
<keyword evidence="3 7" id="KW-0812">Transmembrane</keyword>
<accession>A0ABQ2BVE6</accession>
<evidence type="ECO:0000259" key="8">
    <source>
        <dbReference type="PROSITE" id="PS51740"/>
    </source>
</evidence>
<dbReference type="InterPro" id="IPR005496">
    <property type="entry name" value="Integral_membrane_TerC"/>
</dbReference>
<evidence type="ECO:0000313" key="9">
    <source>
        <dbReference type="EMBL" id="GGI45498.1"/>
    </source>
</evidence>
<dbReference type="InterPro" id="IPR007159">
    <property type="entry name" value="SpoVT-AbrB_dom"/>
</dbReference>
<dbReference type="RefSeq" id="WP_189009159.1">
    <property type="nucleotide sequence ID" value="NZ_BMHE01000004.1"/>
</dbReference>
<evidence type="ECO:0000256" key="7">
    <source>
        <dbReference type="SAM" id="Phobius"/>
    </source>
</evidence>
<evidence type="ECO:0000256" key="5">
    <source>
        <dbReference type="ARBA" id="ARBA00023136"/>
    </source>
</evidence>
<proteinExistence type="inferred from homology"/>
<name>A0ABQ2BVE6_9BACL</name>
<gene>
    <name evidence="9" type="ORF">GCM10008018_12470</name>
</gene>
<dbReference type="PANTHER" id="PTHR30238">
    <property type="entry name" value="MEMBRANE BOUND PREDICTED REDOX MODULATOR"/>
    <property type="match status" value="1"/>
</dbReference>
<feature type="transmembrane region" description="Helical" evidence="7">
    <location>
        <begin position="110"/>
        <end position="128"/>
    </location>
</feature>
<feature type="transmembrane region" description="Helical" evidence="7">
    <location>
        <begin position="70"/>
        <end position="89"/>
    </location>
</feature>
<keyword evidence="10" id="KW-1185">Reference proteome</keyword>
<evidence type="ECO:0000256" key="3">
    <source>
        <dbReference type="ARBA" id="ARBA00022692"/>
    </source>
</evidence>
<evidence type="ECO:0000256" key="2">
    <source>
        <dbReference type="ARBA" id="ARBA00007511"/>
    </source>
</evidence>
<comment type="subcellular location">
    <subcellularLocation>
        <location evidence="1">Membrane</location>
        <topology evidence="1">Multi-pass membrane protein</topology>
    </subcellularLocation>
</comment>
<feature type="transmembrane region" description="Helical" evidence="7">
    <location>
        <begin position="134"/>
        <end position="155"/>
    </location>
</feature>
<evidence type="ECO:0000256" key="4">
    <source>
        <dbReference type="ARBA" id="ARBA00022989"/>
    </source>
</evidence>
<keyword evidence="4 7" id="KW-1133">Transmembrane helix</keyword>
<feature type="transmembrane region" description="Helical" evidence="7">
    <location>
        <begin position="162"/>
        <end position="181"/>
    </location>
</feature>
<feature type="transmembrane region" description="Helical" evidence="7">
    <location>
        <begin position="45"/>
        <end position="64"/>
    </location>
</feature>
<dbReference type="InterPro" id="IPR037914">
    <property type="entry name" value="SpoVT-AbrB_sf"/>
</dbReference>
<keyword evidence="5 7" id="KW-0472">Membrane</keyword>
<comment type="similarity">
    <text evidence="2">Belongs to the TerC family.</text>
</comment>
<dbReference type="Proteomes" id="UP000615455">
    <property type="component" value="Unassembled WGS sequence"/>
</dbReference>
<dbReference type="PROSITE" id="PS51740">
    <property type="entry name" value="SPOVT_ABRB"/>
    <property type="match status" value="1"/>
</dbReference>
<dbReference type="NCBIfam" id="TIGR03717">
    <property type="entry name" value="R_switched_YjbE"/>
    <property type="match status" value="1"/>
</dbReference>
<feature type="transmembrane region" description="Helical" evidence="7">
    <location>
        <begin position="6"/>
        <end position="33"/>
    </location>
</feature>
<reference evidence="10" key="1">
    <citation type="journal article" date="2019" name="Int. J. Syst. Evol. Microbiol.">
        <title>The Global Catalogue of Microorganisms (GCM) 10K type strain sequencing project: providing services to taxonomists for standard genome sequencing and annotation.</title>
        <authorList>
            <consortium name="The Broad Institute Genomics Platform"/>
            <consortium name="The Broad Institute Genome Sequencing Center for Infectious Disease"/>
            <person name="Wu L."/>
            <person name="Ma J."/>
        </authorList>
    </citation>
    <scope>NUCLEOTIDE SEQUENCE [LARGE SCALE GENOMIC DNA]</scope>
    <source>
        <strain evidence="10">CGMCC 1.15043</strain>
    </source>
</reference>
<keyword evidence="6" id="KW-0238">DNA-binding</keyword>
<comment type="caution">
    <text evidence="9">The sequence shown here is derived from an EMBL/GenBank/DDBJ whole genome shotgun (WGS) entry which is preliminary data.</text>
</comment>
<protein>
    <submittedName>
        <fullName evidence="9">Membrane protein</fullName>
    </submittedName>
</protein>